<sequence>MPTRDVFSAIADPTRRQILDLLCQREMAVGELVESLGLAQPNVSKHLRTLGEAELVQVRIDGPRRHYRLRADRLRELEEWLAPYRRVWAERLDALERHLDQLDDPDHEEN</sequence>
<name>A0A7W5A1B0_9ACTN</name>
<accession>A0A7W5A1B0</accession>
<proteinExistence type="predicted"/>
<evidence type="ECO:0000256" key="2">
    <source>
        <dbReference type="ARBA" id="ARBA00023125"/>
    </source>
</evidence>
<keyword evidence="3" id="KW-0804">Transcription</keyword>
<feature type="domain" description="HTH arsR-type" evidence="4">
    <location>
        <begin position="1"/>
        <end position="89"/>
    </location>
</feature>
<protein>
    <submittedName>
        <fullName evidence="5">DNA-binding transcriptional ArsR family regulator</fullName>
    </submittedName>
</protein>
<evidence type="ECO:0000259" key="4">
    <source>
        <dbReference type="PROSITE" id="PS50987"/>
    </source>
</evidence>
<evidence type="ECO:0000256" key="3">
    <source>
        <dbReference type="ARBA" id="ARBA00023163"/>
    </source>
</evidence>
<dbReference type="Gene3D" id="1.10.10.10">
    <property type="entry name" value="Winged helix-like DNA-binding domain superfamily/Winged helix DNA-binding domain"/>
    <property type="match status" value="1"/>
</dbReference>
<dbReference type="PROSITE" id="PS50987">
    <property type="entry name" value="HTH_ARSR_2"/>
    <property type="match status" value="1"/>
</dbReference>
<gene>
    <name evidence="5" type="ORF">FHS12_000771</name>
</gene>
<dbReference type="InterPro" id="IPR001845">
    <property type="entry name" value="HTH_ArsR_DNA-bd_dom"/>
</dbReference>
<dbReference type="NCBIfam" id="NF033788">
    <property type="entry name" value="HTH_metalloreg"/>
    <property type="match status" value="1"/>
</dbReference>
<evidence type="ECO:0000313" key="6">
    <source>
        <dbReference type="Proteomes" id="UP000577707"/>
    </source>
</evidence>
<comment type="caution">
    <text evidence="5">The sequence shown here is derived from an EMBL/GenBank/DDBJ whole genome shotgun (WGS) entry which is preliminary data.</text>
</comment>
<dbReference type="InterPro" id="IPR011991">
    <property type="entry name" value="ArsR-like_HTH"/>
</dbReference>
<organism evidence="5 6">
    <name type="scientific">Nocardioides albus</name>
    <dbReference type="NCBI Taxonomy" id="1841"/>
    <lineage>
        <taxon>Bacteria</taxon>
        <taxon>Bacillati</taxon>
        <taxon>Actinomycetota</taxon>
        <taxon>Actinomycetes</taxon>
        <taxon>Propionibacteriales</taxon>
        <taxon>Nocardioidaceae</taxon>
        <taxon>Nocardioides</taxon>
    </lineage>
</organism>
<dbReference type="EMBL" id="JACHXG010000002">
    <property type="protein sequence ID" value="MBB3087838.1"/>
    <property type="molecule type" value="Genomic_DNA"/>
</dbReference>
<dbReference type="SMART" id="SM00418">
    <property type="entry name" value="HTH_ARSR"/>
    <property type="match status" value="1"/>
</dbReference>
<dbReference type="InterPro" id="IPR051081">
    <property type="entry name" value="HTH_MetalResp_TranReg"/>
</dbReference>
<keyword evidence="1" id="KW-0805">Transcription regulation</keyword>
<evidence type="ECO:0000256" key="1">
    <source>
        <dbReference type="ARBA" id="ARBA00023015"/>
    </source>
</evidence>
<reference evidence="5 6" key="1">
    <citation type="submission" date="2020-08" db="EMBL/GenBank/DDBJ databases">
        <title>Genomic Encyclopedia of Type Strains, Phase III (KMG-III): the genomes of soil and plant-associated and newly described type strains.</title>
        <authorList>
            <person name="Whitman W."/>
        </authorList>
    </citation>
    <scope>NUCLEOTIDE SEQUENCE [LARGE SCALE GENOMIC DNA]</scope>
    <source>
        <strain evidence="5 6">CECT 3302</strain>
    </source>
</reference>
<dbReference type="GO" id="GO:0003677">
    <property type="term" value="F:DNA binding"/>
    <property type="evidence" value="ECO:0007669"/>
    <property type="project" value="UniProtKB-KW"/>
</dbReference>
<dbReference type="PANTHER" id="PTHR33154">
    <property type="entry name" value="TRANSCRIPTIONAL REGULATOR, ARSR FAMILY"/>
    <property type="match status" value="1"/>
</dbReference>
<dbReference type="InterPro" id="IPR036388">
    <property type="entry name" value="WH-like_DNA-bd_sf"/>
</dbReference>
<dbReference type="AlphaFoldDB" id="A0A7W5A1B0"/>
<dbReference type="Proteomes" id="UP000577707">
    <property type="component" value="Unassembled WGS sequence"/>
</dbReference>
<keyword evidence="6" id="KW-1185">Reference proteome</keyword>
<dbReference type="InterPro" id="IPR036390">
    <property type="entry name" value="WH_DNA-bd_sf"/>
</dbReference>
<dbReference type="RefSeq" id="WP_183542428.1">
    <property type="nucleotide sequence ID" value="NZ_BMQT01000004.1"/>
</dbReference>
<dbReference type="PRINTS" id="PR00778">
    <property type="entry name" value="HTHARSR"/>
</dbReference>
<dbReference type="SUPFAM" id="SSF46785">
    <property type="entry name" value="Winged helix' DNA-binding domain"/>
    <property type="match status" value="1"/>
</dbReference>
<dbReference type="Pfam" id="PF01022">
    <property type="entry name" value="HTH_5"/>
    <property type="match status" value="1"/>
</dbReference>
<dbReference type="GO" id="GO:0003700">
    <property type="term" value="F:DNA-binding transcription factor activity"/>
    <property type="evidence" value="ECO:0007669"/>
    <property type="project" value="InterPro"/>
</dbReference>
<evidence type="ECO:0000313" key="5">
    <source>
        <dbReference type="EMBL" id="MBB3087838.1"/>
    </source>
</evidence>
<keyword evidence="2 5" id="KW-0238">DNA-binding</keyword>
<dbReference type="PANTHER" id="PTHR33154:SF33">
    <property type="entry name" value="TRANSCRIPTIONAL REPRESSOR SDPR"/>
    <property type="match status" value="1"/>
</dbReference>
<dbReference type="CDD" id="cd00090">
    <property type="entry name" value="HTH_ARSR"/>
    <property type="match status" value="1"/>
</dbReference>